<evidence type="ECO:0000313" key="2">
    <source>
        <dbReference type="EMBL" id="ALJ03312.1"/>
    </source>
</evidence>
<name>A0A0P0CYZ0_RUDPH</name>
<proteinExistence type="evidence at transcript level"/>
<dbReference type="SMR" id="A0A0P0CYZ0"/>
<feature type="transmembrane region" description="Helical" evidence="1">
    <location>
        <begin position="39"/>
        <end position="66"/>
    </location>
</feature>
<keyword evidence="1" id="KW-1133">Transmembrane helix</keyword>
<evidence type="ECO:0000313" key="3">
    <source>
        <dbReference type="EMBL" id="APY18890.1"/>
    </source>
</evidence>
<dbReference type="Gene3D" id="2.20.20.10">
    <property type="entry name" value="Anthopleurin-A"/>
    <property type="match status" value="1"/>
</dbReference>
<dbReference type="EMBL" id="KX454484">
    <property type="protein sequence ID" value="APY18890.1"/>
    <property type="molecule type" value="mRNA"/>
</dbReference>
<keyword evidence="1" id="KW-0812">Transmembrane</keyword>
<dbReference type="EMBL" id="KR560062">
    <property type="protein sequence ID" value="ALJ03312.1"/>
    <property type="molecule type" value="mRNA"/>
</dbReference>
<keyword evidence="1" id="KW-0472">Membrane</keyword>
<reference evidence="2" key="1">
    <citation type="submission" date="2015-05" db="EMBL/GenBank/DDBJ databases">
        <authorList>
            <person name="Wang D.B."/>
            <person name="Wang M."/>
        </authorList>
    </citation>
    <scope>NUCLEOTIDE SEQUENCE</scope>
</reference>
<organism evidence="2">
    <name type="scientific">Ruditapes philippinarum</name>
    <name type="common">Japanese carpet shell</name>
    <name type="synonym">Venerupis philippinarum</name>
    <dbReference type="NCBI Taxonomy" id="129788"/>
    <lineage>
        <taxon>Eukaryota</taxon>
        <taxon>Metazoa</taxon>
        <taxon>Spiralia</taxon>
        <taxon>Lophotrochozoa</taxon>
        <taxon>Mollusca</taxon>
        <taxon>Bivalvia</taxon>
        <taxon>Autobranchia</taxon>
        <taxon>Heteroconchia</taxon>
        <taxon>Euheterodonta</taxon>
        <taxon>Imparidentia</taxon>
        <taxon>Neoheterodontei</taxon>
        <taxon>Venerida</taxon>
        <taxon>Veneroidea</taxon>
        <taxon>Veneridae</taxon>
        <taxon>Ruditapes</taxon>
    </lineage>
</organism>
<reference evidence="3" key="2">
    <citation type="submission" date="2016-06" db="EMBL/GenBank/DDBJ databases">
        <authorList>
            <person name="Kjaerup R.B."/>
            <person name="Dalgaard T.S."/>
            <person name="Juul-Madsen H.R."/>
        </authorList>
    </citation>
    <scope>NUCLEOTIDE SEQUENCE</scope>
</reference>
<sequence>MEKGTIYCIFYIVLLTGTTPALCMNKLEQEKETNNHKRFAVAAIPVYAGAAVSPWVWAALIAAYGAAELYKYSVSKTSSDSHSCAGNSGWCRDTCFSHEYIDDCHTAVCGNYYCCRSRI</sequence>
<dbReference type="InterPro" id="IPR023355">
    <property type="entry name" value="Myo_ane_neurotoxin_sf"/>
</dbReference>
<accession>A0A0P0CYZ0</accession>
<protein>
    <submittedName>
        <fullName evidence="2">Big defensin</fullName>
    </submittedName>
</protein>
<dbReference type="AlphaFoldDB" id="A0A0P0CYZ0"/>
<evidence type="ECO:0000256" key="1">
    <source>
        <dbReference type="SAM" id="Phobius"/>
    </source>
</evidence>